<dbReference type="STRING" id="741276.A0A2S5B3G3"/>
<protein>
    <recommendedName>
        <fullName evidence="2">Rho-GAP domain-containing protein</fullName>
    </recommendedName>
</protein>
<feature type="compositionally biased region" description="Pro residues" evidence="1">
    <location>
        <begin position="617"/>
        <end position="632"/>
    </location>
</feature>
<dbReference type="InterPro" id="IPR000198">
    <property type="entry name" value="RhoGAP_dom"/>
</dbReference>
<feature type="region of interest" description="Disordered" evidence="1">
    <location>
        <begin position="843"/>
        <end position="935"/>
    </location>
</feature>
<feature type="compositionally biased region" description="Low complexity" evidence="1">
    <location>
        <begin position="633"/>
        <end position="646"/>
    </location>
</feature>
<sequence length="957" mass="103756">MSVFRRRKSTSKLRNGVDAGPRLPTSLFNNAAPTRRAASGPPAPTAPSGAATQPQTVRIDDFGRPILDRPAFVAESAPRREEERLELLYGYGPLGTTVELSVVKVEKIVEACAREIRARGLDTPLVLSTMALDLTVESVNSLVKAYLANPASLSELHLAEPIAIAAFLKWSLARLVNEEGGRGFIARKAYDVFRAAEKDGGFQADACSALLLSRLSPANGRLLTTLLSLFSSVAAHSAKNGLPPRKLSALFSPYVFGLRDDCNFDDTYAEWRRATDALEHVLISYVRYQESTGSIPTFLRSFIAGYPNMLHVEEGAIAESTGGRIEETTRIRRCTRFHTRNLIRQAGGWTVPNSQDWQLLYADTASTSQPVYTSSYRHLLNIRAAHGLEDDEDDELQRYGSMVQKDWARFGESGFQDVDSKKLEFDLTEGDREKARRKRDTLDWSTFETAGFAGREVFGSDDLVFHQNIGQRVTTWPSSQKDITQRLREAERALPPFPYDTTPHEEGRIAIDALFFEAWADVLVGGGWAHDELKEHSFALIQWKTRPRTGWQATMSAPRDDDPRTEERWFLVEEFVPREYRQALLVDPVLAKKTSKRSSFLRSVRRRSGGGHTKDAPLPPIPASRPASPPSARPARPYAAAPSTAARTLKPIDEAVFSPDSTETQVMSLSNLSLSHGGPTAAAAPRPSVSTVPSIYTTPSEYGGVNGRAPSTAYAPSVVSTIRAAHGHPGESTTTLLPDGVTIAPATRPNEVPPTSKSVAASKDTASKLPPALGHTKALDRKGLMARIGSARKVSSEKITKFFAAAKPEPPLSSSSSSELKGGLFQDLKPGMPLLAPVAAIPTSAPEASGPPAGLAPMGANTTSPPRSAPGTPSLEAAAEVDGEANPYDGLTSPSEDDHDQDEREHVAAGPEVPVQRSAPPPRTERTQSAVSAQSSRVANIIGLYEERDRKVVDESA</sequence>
<evidence type="ECO:0000256" key="1">
    <source>
        <dbReference type="SAM" id="MobiDB-lite"/>
    </source>
</evidence>
<dbReference type="PANTHER" id="PTHR28093:SF1">
    <property type="entry name" value="MORPHOGENESIS-RELATED PROTEIN MSB1"/>
    <property type="match status" value="1"/>
</dbReference>
<evidence type="ECO:0000259" key="2">
    <source>
        <dbReference type="PROSITE" id="PS50238"/>
    </source>
</evidence>
<evidence type="ECO:0000313" key="3">
    <source>
        <dbReference type="EMBL" id="POY71310.1"/>
    </source>
</evidence>
<keyword evidence="4" id="KW-1185">Reference proteome</keyword>
<dbReference type="PANTHER" id="PTHR28093">
    <property type="entry name" value="MORPHOGENESIS-RELATED PROTEIN MSB1"/>
    <property type="match status" value="1"/>
</dbReference>
<dbReference type="InterPro" id="IPR037508">
    <property type="entry name" value="Msb1/Mug8"/>
</dbReference>
<dbReference type="Gene3D" id="1.10.555.10">
    <property type="entry name" value="Rho GTPase activation protein"/>
    <property type="match status" value="1"/>
</dbReference>
<feature type="region of interest" description="Disordered" evidence="1">
    <location>
        <begin position="745"/>
        <end position="773"/>
    </location>
</feature>
<feature type="domain" description="Rho-GAP" evidence="2">
    <location>
        <begin position="98"/>
        <end position="289"/>
    </location>
</feature>
<feature type="compositionally biased region" description="Low complexity" evidence="1">
    <location>
        <begin position="31"/>
        <end position="55"/>
    </location>
</feature>
<feature type="region of interest" description="Disordered" evidence="1">
    <location>
        <begin position="600"/>
        <end position="646"/>
    </location>
</feature>
<dbReference type="OrthoDB" id="3362494at2759"/>
<reference evidence="3 4" key="1">
    <citation type="journal article" date="2018" name="Front. Microbiol.">
        <title>Prospects for Fungal Bioremediation of Acidic Radioactive Waste Sites: Characterization and Genome Sequence of Rhodotorula taiwanensis MD1149.</title>
        <authorList>
            <person name="Tkavc R."/>
            <person name="Matrosova V.Y."/>
            <person name="Grichenko O.E."/>
            <person name="Gostincar C."/>
            <person name="Volpe R.P."/>
            <person name="Klimenkova P."/>
            <person name="Gaidamakova E.K."/>
            <person name="Zhou C.E."/>
            <person name="Stewart B.J."/>
            <person name="Lyman M.G."/>
            <person name="Malfatti S.A."/>
            <person name="Rubinfeld B."/>
            <person name="Courtot M."/>
            <person name="Singh J."/>
            <person name="Dalgard C.L."/>
            <person name="Hamilton T."/>
            <person name="Frey K.G."/>
            <person name="Gunde-Cimerman N."/>
            <person name="Dugan L."/>
            <person name="Daly M.J."/>
        </authorList>
    </citation>
    <scope>NUCLEOTIDE SEQUENCE [LARGE SCALE GENOMIC DNA]</scope>
    <source>
        <strain evidence="3 4">MD1149</strain>
    </source>
</reference>
<dbReference type="InterPro" id="IPR012965">
    <property type="entry name" value="Msb1/Mug8_dom"/>
</dbReference>
<dbReference type="PROSITE" id="PS50238">
    <property type="entry name" value="RHOGAP"/>
    <property type="match status" value="1"/>
</dbReference>
<evidence type="ECO:0000313" key="4">
    <source>
        <dbReference type="Proteomes" id="UP000237144"/>
    </source>
</evidence>
<accession>A0A2S5B3G3</accession>
<dbReference type="GO" id="GO:0007165">
    <property type="term" value="P:signal transduction"/>
    <property type="evidence" value="ECO:0007669"/>
    <property type="project" value="InterPro"/>
</dbReference>
<dbReference type="EMBL" id="PJQD01000085">
    <property type="protein sequence ID" value="POY71310.1"/>
    <property type="molecule type" value="Genomic_DNA"/>
</dbReference>
<gene>
    <name evidence="3" type="ORF">BMF94_5622</name>
</gene>
<proteinExistence type="predicted"/>
<comment type="caution">
    <text evidence="3">The sequence shown here is derived from an EMBL/GenBank/DDBJ whole genome shotgun (WGS) entry which is preliminary data.</text>
</comment>
<feature type="region of interest" description="Disordered" evidence="1">
    <location>
        <begin position="1"/>
        <end position="55"/>
    </location>
</feature>
<dbReference type="AlphaFoldDB" id="A0A2S5B3G3"/>
<dbReference type="SUPFAM" id="SSF48350">
    <property type="entry name" value="GTPase activation domain, GAP"/>
    <property type="match status" value="1"/>
</dbReference>
<name>A0A2S5B3G3_9BASI</name>
<dbReference type="InterPro" id="IPR008936">
    <property type="entry name" value="Rho_GTPase_activation_prot"/>
</dbReference>
<feature type="compositionally biased region" description="Basic residues" evidence="1">
    <location>
        <begin position="1"/>
        <end position="11"/>
    </location>
</feature>
<organism evidence="3 4">
    <name type="scientific">Rhodotorula taiwanensis</name>
    <dbReference type="NCBI Taxonomy" id="741276"/>
    <lineage>
        <taxon>Eukaryota</taxon>
        <taxon>Fungi</taxon>
        <taxon>Dikarya</taxon>
        <taxon>Basidiomycota</taxon>
        <taxon>Pucciniomycotina</taxon>
        <taxon>Microbotryomycetes</taxon>
        <taxon>Sporidiobolales</taxon>
        <taxon>Sporidiobolaceae</taxon>
        <taxon>Rhodotorula</taxon>
    </lineage>
</organism>
<dbReference type="Pfam" id="PF08101">
    <property type="entry name" value="Msb1-Mug8_dom"/>
    <property type="match status" value="1"/>
</dbReference>
<dbReference type="Proteomes" id="UP000237144">
    <property type="component" value="Unassembled WGS sequence"/>
</dbReference>
<dbReference type="SMART" id="SM00324">
    <property type="entry name" value="RhoGAP"/>
    <property type="match status" value="1"/>
</dbReference>